<dbReference type="Pfam" id="PF24517">
    <property type="entry name" value="CBM96"/>
    <property type="match status" value="1"/>
</dbReference>
<dbReference type="InterPro" id="IPR022790">
    <property type="entry name" value="GH26_dom"/>
</dbReference>
<keyword evidence="4 6" id="KW-0378">Hydrolase</keyword>
<evidence type="ECO:0000256" key="6">
    <source>
        <dbReference type="PROSITE-ProRule" id="PRU01100"/>
    </source>
</evidence>
<organism evidence="10 11">
    <name type="scientific">Kribbella amoyensis</name>
    <dbReference type="NCBI Taxonomy" id="996641"/>
    <lineage>
        <taxon>Bacteria</taxon>
        <taxon>Bacillati</taxon>
        <taxon>Actinomycetota</taxon>
        <taxon>Actinomycetes</taxon>
        <taxon>Propionibacteriales</taxon>
        <taxon>Kribbellaceae</taxon>
        <taxon>Kribbella</taxon>
    </lineage>
</organism>
<feature type="active site" description="Proton donor" evidence="6">
    <location>
        <position position="409"/>
    </location>
</feature>
<feature type="compositionally biased region" description="Low complexity" evidence="7">
    <location>
        <begin position="240"/>
        <end position="284"/>
    </location>
</feature>
<comment type="caution">
    <text evidence="10">The sequence shown here is derived from an EMBL/GenBank/DDBJ whole genome shotgun (WGS) entry which is preliminary data.</text>
</comment>
<comment type="similarity">
    <text evidence="6">Belongs to the glycosyl hydrolase 26 family.</text>
</comment>
<dbReference type="PROSITE" id="PS51764">
    <property type="entry name" value="GH26"/>
    <property type="match status" value="1"/>
</dbReference>
<evidence type="ECO:0000256" key="3">
    <source>
        <dbReference type="ARBA" id="ARBA00022729"/>
    </source>
</evidence>
<proteinExistence type="inferred from homology"/>
<dbReference type="Proteomes" id="UP000318380">
    <property type="component" value="Unassembled WGS sequence"/>
</dbReference>
<dbReference type="RefSeq" id="WP_145809674.1">
    <property type="nucleotide sequence ID" value="NZ_VIVK01000001.1"/>
</dbReference>
<dbReference type="AlphaFoldDB" id="A0A561BX07"/>
<protein>
    <recommendedName>
        <fullName evidence="9">GH26 domain-containing protein</fullName>
    </recommendedName>
</protein>
<evidence type="ECO:0000259" key="9">
    <source>
        <dbReference type="PROSITE" id="PS51764"/>
    </source>
</evidence>
<dbReference type="EMBL" id="VIVK01000001">
    <property type="protein sequence ID" value="TWD83272.1"/>
    <property type="molecule type" value="Genomic_DNA"/>
</dbReference>
<evidence type="ECO:0000256" key="8">
    <source>
        <dbReference type="SAM" id="Phobius"/>
    </source>
</evidence>
<keyword evidence="5 6" id="KW-0326">Glycosidase</keyword>
<evidence type="ECO:0000256" key="2">
    <source>
        <dbReference type="ARBA" id="ARBA00022525"/>
    </source>
</evidence>
<dbReference type="PRINTS" id="PR01217">
    <property type="entry name" value="PRICHEXTENSN"/>
</dbReference>
<reference evidence="10 11" key="1">
    <citation type="submission" date="2019-06" db="EMBL/GenBank/DDBJ databases">
        <title>Sequencing the genomes of 1000 actinobacteria strains.</title>
        <authorList>
            <person name="Klenk H.-P."/>
        </authorList>
    </citation>
    <scope>NUCLEOTIDE SEQUENCE [LARGE SCALE GENOMIC DNA]</scope>
    <source>
        <strain evidence="10 11">DSM 24683</strain>
    </source>
</reference>
<keyword evidence="8" id="KW-1133">Transmembrane helix</keyword>
<feature type="active site" description="Nucleophile" evidence="6">
    <location>
        <position position="529"/>
    </location>
</feature>
<comment type="subcellular location">
    <subcellularLocation>
        <location evidence="1">Secreted</location>
    </subcellularLocation>
</comment>
<feature type="compositionally biased region" description="Low complexity" evidence="7">
    <location>
        <begin position="218"/>
        <end position="233"/>
    </location>
</feature>
<dbReference type="Gene3D" id="3.20.20.80">
    <property type="entry name" value="Glycosidases"/>
    <property type="match status" value="1"/>
</dbReference>
<dbReference type="InterPro" id="IPR017853">
    <property type="entry name" value="GH"/>
</dbReference>
<feature type="region of interest" description="Disordered" evidence="7">
    <location>
        <begin position="211"/>
        <end position="289"/>
    </location>
</feature>
<dbReference type="InterPro" id="IPR055372">
    <property type="entry name" value="CBM96"/>
</dbReference>
<keyword evidence="2" id="KW-0964">Secreted</keyword>
<dbReference type="GO" id="GO:0005576">
    <property type="term" value="C:extracellular region"/>
    <property type="evidence" value="ECO:0007669"/>
    <property type="project" value="UniProtKB-SubCell"/>
</dbReference>
<gene>
    <name evidence="10" type="ORF">FB561_4433</name>
</gene>
<dbReference type="SUPFAM" id="SSF51445">
    <property type="entry name" value="(Trans)glycosidases"/>
    <property type="match status" value="1"/>
</dbReference>
<keyword evidence="8" id="KW-0812">Transmembrane</keyword>
<feature type="transmembrane region" description="Helical" evidence="8">
    <location>
        <begin position="33"/>
        <end position="54"/>
    </location>
</feature>
<evidence type="ECO:0000256" key="7">
    <source>
        <dbReference type="SAM" id="MobiDB-lite"/>
    </source>
</evidence>
<keyword evidence="8" id="KW-0472">Membrane</keyword>
<keyword evidence="3" id="KW-0732">Signal</keyword>
<accession>A0A561BX07</accession>
<dbReference type="OrthoDB" id="9816550at2"/>
<evidence type="ECO:0000256" key="5">
    <source>
        <dbReference type="ARBA" id="ARBA00023295"/>
    </source>
</evidence>
<feature type="region of interest" description="Disordered" evidence="7">
    <location>
        <begin position="576"/>
        <end position="602"/>
    </location>
</feature>
<feature type="domain" description="GH26" evidence="9">
    <location>
        <begin position="282"/>
        <end position="593"/>
    </location>
</feature>
<evidence type="ECO:0000313" key="10">
    <source>
        <dbReference type="EMBL" id="TWD83272.1"/>
    </source>
</evidence>
<keyword evidence="11" id="KW-1185">Reference proteome</keyword>
<dbReference type="GO" id="GO:0004553">
    <property type="term" value="F:hydrolase activity, hydrolyzing O-glycosyl compounds"/>
    <property type="evidence" value="ECO:0007669"/>
    <property type="project" value="InterPro"/>
</dbReference>
<evidence type="ECO:0000256" key="4">
    <source>
        <dbReference type="ARBA" id="ARBA00022801"/>
    </source>
</evidence>
<evidence type="ECO:0000313" key="11">
    <source>
        <dbReference type="Proteomes" id="UP000318380"/>
    </source>
</evidence>
<sequence length="602" mass="64305">MGDAFSRRHARHRAAVPSDALNEPVAKAGRRTIVPIVAGVSLLITTAGLGVAALTPTQDPAPVGVNPTADAYVSTKSPTQRHGWSTRLVVKQGESTSFVRYSVPAVADGYSRKATLVLNRLTTSNPSKIRVSKAPGGWTESVTAATAPTPGATVTTADDDGRSAQLRIDVSAAVTQAGTLNLAITQPVGRGGAVFGARESGVKQSKLEISYVKGGGSPQPSTPTSAPTTTTSPTKPPTTAPTSTPTTTKPTTTPTTTQPTSTPTTTTPKPTVTPTTTAPTSTPTAGPGCTVSEKLVPSCGAWFGAAANPLGSESWDQALPTFESTIGRTVDIAHYYNSSPKLFPTAEMIKRAREPGKKRMLLLNWKPEMGRTWAQVAAGDAEVDKAIDAEAEYLKTTFPEKFFLGIHHEPEDEVRPAAGSGYTAKDYAAMYRHVALRLKAKGVTNAVFVMNYMGTPHWGSQPWFNDLYPGDDVVDWIAEDPYIFGDSANWWTDFGQAVNRTDTYTNPNWPGFYTWATTKHPGKPIMLGEWGVDEQTMFGKNKADMLRTVHDGLAKRPAIKALVYWNETDFDPVGETRLDSSSGARSAAQEVLDSGPLARRLN</sequence>
<evidence type="ECO:0000256" key="1">
    <source>
        <dbReference type="ARBA" id="ARBA00004613"/>
    </source>
</evidence>
<name>A0A561BX07_9ACTN</name>